<evidence type="ECO:0000256" key="6">
    <source>
        <dbReference type="SAM" id="Phobius"/>
    </source>
</evidence>
<evidence type="ECO:0000313" key="7">
    <source>
        <dbReference type="EMBL" id="MCL9817215.1"/>
    </source>
</evidence>
<evidence type="ECO:0000256" key="3">
    <source>
        <dbReference type="ARBA" id="ARBA00022692"/>
    </source>
</evidence>
<dbReference type="EMBL" id="JAKRVX010000003">
    <property type="protein sequence ID" value="MCL9817215.1"/>
    <property type="molecule type" value="Genomic_DNA"/>
</dbReference>
<evidence type="ECO:0000256" key="4">
    <source>
        <dbReference type="ARBA" id="ARBA00022989"/>
    </source>
</evidence>
<dbReference type="Proteomes" id="UP001203207">
    <property type="component" value="Unassembled WGS sequence"/>
</dbReference>
<dbReference type="InterPro" id="IPR002549">
    <property type="entry name" value="AI-2E-like"/>
</dbReference>
<dbReference type="AlphaFoldDB" id="A0AAE3FXV3"/>
<feature type="transmembrane region" description="Helical" evidence="6">
    <location>
        <begin position="199"/>
        <end position="224"/>
    </location>
</feature>
<reference evidence="7" key="2">
    <citation type="submission" date="2022-02" db="EMBL/GenBank/DDBJ databases">
        <authorList>
            <person name="Elcheninov A.G."/>
            <person name="Sorokin D.Y."/>
            <person name="Kublanov I.V."/>
        </authorList>
    </citation>
    <scope>NUCLEOTIDE SEQUENCE</scope>
    <source>
        <strain evidence="7">AArc-St2</strain>
    </source>
</reference>
<comment type="similarity">
    <text evidence="2">Belongs to the autoinducer-2 exporter (AI-2E) (TC 2.A.86) family.</text>
</comment>
<evidence type="ECO:0000256" key="2">
    <source>
        <dbReference type="ARBA" id="ARBA00009773"/>
    </source>
</evidence>
<dbReference type="RefSeq" id="WP_174653679.1">
    <property type="nucleotide sequence ID" value="NZ_JAKRVX010000003.1"/>
</dbReference>
<comment type="caution">
    <text evidence="7">The sequence shown here is derived from an EMBL/GenBank/DDBJ whole genome shotgun (WGS) entry which is preliminary data.</text>
</comment>
<keyword evidence="8" id="KW-1185">Reference proteome</keyword>
<feature type="transmembrane region" description="Helical" evidence="6">
    <location>
        <begin position="301"/>
        <end position="325"/>
    </location>
</feature>
<proteinExistence type="inferred from homology"/>
<dbReference type="PANTHER" id="PTHR21716:SF4">
    <property type="entry name" value="TRANSMEMBRANE PROTEIN 245"/>
    <property type="match status" value="1"/>
</dbReference>
<name>A0AAE3FXV3_9EURY</name>
<comment type="subcellular location">
    <subcellularLocation>
        <location evidence="1">Membrane</location>
        <topology evidence="1">Multi-pass membrane protein</topology>
    </subcellularLocation>
</comment>
<dbReference type="GO" id="GO:0016020">
    <property type="term" value="C:membrane"/>
    <property type="evidence" value="ECO:0007669"/>
    <property type="project" value="UniProtKB-SubCell"/>
</dbReference>
<keyword evidence="5 6" id="KW-0472">Membrane</keyword>
<evidence type="ECO:0000256" key="1">
    <source>
        <dbReference type="ARBA" id="ARBA00004141"/>
    </source>
</evidence>
<keyword evidence="3 6" id="KW-0812">Transmembrane</keyword>
<protein>
    <submittedName>
        <fullName evidence="7">AI-2E family transporter</fullName>
    </submittedName>
</protein>
<evidence type="ECO:0000256" key="5">
    <source>
        <dbReference type="ARBA" id="ARBA00023136"/>
    </source>
</evidence>
<feature type="transmembrane region" description="Helical" evidence="6">
    <location>
        <begin position="143"/>
        <end position="168"/>
    </location>
</feature>
<dbReference type="Pfam" id="PF01594">
    <property type="entry name" value="AI-2E_transport"/>
    <property type="match status" value="1"/>
</dbReference>
<feature type="transmembrane region" description="Helical" evidence="6">
    <location>
        <begin position="230"/>
        <end position="252"/>
    </location>
</feature>
<feature type="transmembrane region" description="Helical" evidence="6">
    <location>
        <begin position="12"/>
        <end position="41"/>
    </location>
</feature>
<feature type="transmembrane region" description="Helical" evidence="6">
    <location>
        <begin position="53"/>
        <end position="80"/>
    </location>
</feature>
<gene>
    <name evidence="7" type="ORF">AArcSt2_09685</name>
</gene>
<organism evidence="7 8">
    <name type="scientific">Natronocalculus amylovorans</name>
    <dbReference type="NCBI Taxonomy" id="2917812"/>
    <lineage>
        <taxon>Archaea</taxon>
        <taxon>Methanobacteriati</taxon>
        <taxon>Methanobacteriota</taxon>
        <taxon>Stenosarchaea group</taxon>
        <taxon>Halobacteria</taxon>
        <taxon>Halobacteriales</taxon>
        <taxon>Haloferacaceae</taxon>
        <taxon>Natronocalculus</taxon>
    </lineage>
</organism>
<feature type="transmembrane region" description="Helical" evidence="6">
    <location>
        <begin position="259"/>
        <end position="281"/>
    </location>
</feature>
<keyword evidence="4 6" id="KW-1133">Transmembrane helix</keyword>
<evidence type="ECO:0000313" key="8">
    <source>
        <dbReference type="Proteomes" id="UP001203207"/>
    </source>
</evidence>
<sequence length="363" mass="38860">MELTNGFALSVLAILGLLTALLFLPFVTPIVGAALVAYLLLPLQHRLTDRLSAGISAALLVVATTLLFVIPVVLILRIAILEAIEIGTRIEEGEIDLFLIDQRVENLLGRPVDTPGWIGRGEGFLIEFLTGEPGGIAGYVTNVVSLLGGVTEFLVGIAVFGLLLYYFLKDGDRFVAWIHSVTPLPEPLRMELHDRVDRLLWAIIVGSVLVSVIQGVLTGIALAISGFSSIVFWTVIAVFFAILPVIGASAIWIPATLYLLAGGQFLSALFLGLFGLIVISLSDNLLRGMIGARTAQMNPGLFLLGIFGGVFLFGFIGIFLGPLVVGVTKAFTEVFAEAYSPYTGQDGEITDNVNRPPQPRQAS</sequence>
<accession>A0AAE3FXV3</accession>
<dbReference type="PANTHER" id="PTHR21716">
    <property type="entry name" value="TRANSMEMBRANE PROTEIN"/>
    <property type="match status" value="1"/>
</dbReference>
<reference evidence="7" key="1">
    <citation type="journal article" date="2022" name="Syst. Appl. Microbiol.">
        <title>Natronocalculus amylovorans gen. nov., sp. nov., and Natranaeroarchaeum aerophilus sp. nov., dominant culturable amylolytic natronoarchaea from hypersaline soda lakes in southwestern Siberia.</title>
        <authorList>
            <person name="Sorokin D.Y."/>
            <person name="Elcheninov A.G."/>
            <person name="Khizhniak T.V."/>
            <person name="Koenen M."/>
            <person name="Bale N.J."/>
            <person name="Damste J.S.S."/>
            <person name="Kublanov I.V."/>
        </authorList>
    </citation>
    <scope>NUCLEOTIDE SEQUENCE</scope>
    <source>
        <strain evidence="7">AArc-St2</strain>
    </source>
</reference>